<feature type="compositionally biased region" description="Low complexity" evidence="1">
    <location>
        <begin position="447"/>
        <end position="476"/>
    </location>
</feature>
<gene>
    <name evidence="2" type="ORF">PoB_001739600</name>
</gene>
<name>A0AAV3YUX4_9GAST</name>
<feature type="compositionally biased region" description="Low complexity" evidence="1">
    <location>
        <begin position="106"/>
        <end position="118"/>
    </location>
</feature>
<sequence length="565" mass="62770">MSSKIRLEPVIAVHEHGTSSGRHRHVHLEPMRPPGVSEDLEMDKRVGRKGSKPPPTAPRPKLTRTASLGRHHSREFDPTFAGYRPKDNLYNKTISWLKNLKPWTKHGNSSSGSNSHNNLTSATNGNSANHKNSLYFINSGTVSTSNAHHQPHYHYKSGKSSRLSSSISDRNLSSHILPHDDDAATIVLDADTVLNAGTAVQNSRLKSSSLHGRARSQNRFSTSFCPDRDYAVDPYIEANVHHSRDYSNPYDAYDHRYDFLNSQSCYGALPGGPQEYRSAETQGYVTGSQDYRSRPTSGRASQENLYLQSHFSHHDPLPHHHYQQQPHYYLQTDHSSNGQQQQHHHHHQLGSDRDYGDQATHYYKYQPHHQHRHDQQPVQSQQAQQQQQTGRDASTEELTPPQAAAVVSGNNVTRILRQRLFGRAKSMNLESGQPSGRHQRQGGGGSYHSRGMSSSHSSHSVGAGATPSSVFSNSGSAVSVSSDAVVKLRTKKSKGLMSSSEHVYVVNREEKMLRPRSCAALSQDVKLGEWATPFTACHPPRLTPGWLPALPCLHGHNGCTAHCMS</sequence>
<dbReference type="EMBL" id="BLXT01002074">
    <property type="protein sequence ID" value="GFN90890.1"/>
    <property type="molecule type" value="Genomic_DNA"/>
</dbReference>
<keyword evidence="3" id="KW-1185">Reference proteome</keyword>
<feature type="region of interest" description="Disordered" evidence="1">
    <location>
        <begin position="105"/>
        <end position="126"/>
    </location>
</feature>
<dbReference type="Proteomes" id="UP000735302">
    <property type="component" value="Unassembled WGS sequence"/>
</dbReference>
<feature type="compositionally biased region" description="Low complexity" evidence="1">
    <location>
        <begin position="376"/>
        <end position="388"/>
    </location>
</feature>
<accession>A0AAV3YUX4</accession>
<feature type="region of interest" description="Disordered" evidence="1">
    <location>
        <begin position="367"/>
        <end position="410"/>
    </location>
</feature>
<organism evidence="2 3">
    <name type="scientific">Plakobranchus ocellatus</name>
    <dbReference type="NCBI Taxonomy" id="259542"/>
    <lineage>
        <taxon>Eukaryota</taxon>
        <taxon>Metazoa</taxon>
        <taxon>Spiralia</taxon>
        <taxon>Lophotrochozoa</taxon>
        <taxon>Mollusca</taxon>
        <taxon>Gastropoda</taxon>
        <taxon>Heterobranchia</taxon>
        <taxon>Euthyneura</taxon>
        <taxon>Panpulmonata</taxon>
        <taxon>Sacoglossa</taxon>
        <taxon>Placobranchoidea</taxon>
        <taxon>Plakobranchidae</taxon>
        <taxon>Plakobranchus</taxon>
    </lineage>
</organism>
<dbReference type="AlphaFoldDB" id="A0AAV3YUX4"/>
<feature type="region of interest" description="Disordered" evidence="1">
    <location>
        <begin position="143"/>
        <end position="166"/>
    </location>
</feature>
<feature type="compositionally biased region" description="Basic residues" evidence="1">
    <location>
        <begin position="149"/>
        <end position="159"/>
    </location>
</feature>
<feature type="region of interest" description="Disordered" evidence="1">
    <location>
        <begin position="332"/>
        <end position="355"/>
    </location>
</feature>
<protein>
    <submittedName>
        <fullName evidence="2">Uncharacterized protein</fullName>
    </submittedName>
</protein>
<evidence type="ECO:0000313" key="3">
    <source>
        <dbReference type="Proteomes" id="UP000735302"/>
    </source>
</evidence>
<reference evidence="2 3" key="1">
    <citation type="journal article" date="2021" name="Elife">
        <title>Chloroplast acquisition without the gene transfer in kleptoplastic sea slugs, Plakobranchus ocellatus.</title>
        <authorList>
            <person name="Maeda T."/>
            <person name="Takahashi S."/>
            <person name="Yoshida T."/>
            <person name="Shimamura S."/>
            <person name="Takaki Y."/>
            <person name="Nagai Y."/>
            <person name="Toyoda A."/>
            <person name="Suzuki Y."/>
            <person name="Arimoto A."/>
            <person name="Ishii H."/>
            <person name="Satoh N."/>
            <person name="Nishiyama T."/>
            <person name="Hasebe M."/>
            <person name="Maruyama T."/>
            <person name="Minagawa J."/>
            <person name="Obokata J."/>
            <person name="Shigenobu S."/>
        </authorList>
    </citation>
    <scope>NUCLEOTIDE SEQUENCE [LARGE SCALE GENOMIC DNA]</scope>
</reference>
<evidence type="ECO:0000313" key="2">
    <source>
        <dbReference type="EMBL" id="GFN90890.1"/>
    </source>
</evidence>
<feature type="region of interest" description="Disordered" evidence="1">
    <location>
        <begin position="16"/>
        <end position="67"/>
    </location>
</feature>
<comment type="caution">
    <text evidence="2">The sequence shown here is derived from an EMBL/GenBank/DDBJ whole genome shotgun (WGS) entry which is preliminary data.</text>
</comment>
<proteinExistence type="predicted"/>
<feature type="region of interest" description="Disordered" evidence="1">
    <location>
        <begin position="427"/>
        <end position="476"/>
    </location>
</feature>
<evidence type="ECO:0000256" key="1">
    <source>
        <dbReference type="SAM" id="MobiDB-lite"/>
    </source>
</evidence>